<evidence type="ECO:0000256" key="4">
    <source>
        <dbReference type="ARBA" id="ARBA00022729"/>
    </source>
</evidence>
<dbReference type="PROSITE" id="PS51257">
    <property type="entry name" value="PROKAR_LIPOPROTEIN"/>
    <property type="match status" value="1"/>
</dbReference>
<evidence type="ECO:0000256" key="3">
    <source>
        <dbReference type="ARBA" id="ARBA00022448"/>
    </source>
</evidence>
<dbReference type="InterPro" id="IPR051313">
    <property type="entry name" value="Bact_iron-sidero_bind"/>
</dbReference>
<evidence type="ECO:0000256" key="2">
    <source>
        <dbReference type="ARBA" id="ARBA00008814"/>
    </source>
</evidence>
<dbReference type="PANTHER" id="PTHR30532:SF28">
    <property type="entry name" value="PETROBACTIN-BINDING PROTEIN YCLQ"/>
    <property type="match status" value="1"/>
</dbReference>
<evidence type="ECO:0000256" key="5">
    <source>
        <dbReference type="SAM" id="SignalP"/>
    </source>
</evidence>
<dbReference type="Proteomes" id="UP000195652">
    <property type="component" value="Chromosome"/>
</dbReference>
<evidence type="ECO:0000313" key="6">
    <source>
        <dbReference type="EMBL" id="ARU45754.1"/>
    </source>
</evidence>
<accession>A0A7Y4LHP3</accession>
<dbReference type="GO" id="GO:0030288">
    <property type="term" value="C:outer membrane-bounded periplasmic space"/>
    <property type="evidence" value="ECO:0007669"/>
    <property type="project" value="TreeGrafter"/>
</dbReference>
<evidence type="ECO:0000256" key="1">
    <source>
        <dbReference type="ARBA" id="ARBA00004196"/>
    </source>
</evidence>
<dbReference type="SUPFAM" id="SSF53807">
    <property type="entry name" value="Helical backbone' metal receptor"/>
    <property type="match status" value="1"/>
</dbReference>
<dbReference type="PANTHER" id="PTHR30532">
    <property type="entry name" value="IRON III DICITRATE-BINDING PERIPLASMIC PROTEIN"/>
    <property type="match status" value="1"/>
</dbReference>
<reference evidence="6 7" key="2">
    <citation type="journal article" date="2020" name="Antonie Van Leeuwenhoek">
        <title>Phylogenomic characterisation of a novel corynebacterial species pathogenic to animals.</title>
        <authorList>
            <person name="Moller J."/>
            <person name="Musella L."/>
            <person name="Melnikov V."/>
            <person name="Geissdorfer W."/>
            <person name="Burkovski A."/>
            <person name="Sangal V."/>
        </authorList>
    </citation>
    <scope>NUCLEOTIDE SEQUENCE [LARGE SCALE GENOMIC DNA]</scope>
    <source>
        <strain evidence="6 7">PO100/5</strain>
    </source>
</reference>
<comment type="similarity">
    <text evidence="2">Belongs to the bacterial solute-binding protein 8 family.</text>
</comment>
<dbReference type="InterPro" id="IPR002491">
    <property type="entry name" value="ABC_transptr_periplasmic_BD"/>
</dbReference>
<feature type="signal peptide" evidence="5">
    <location>
        <begin position="1"/>
        <end position="23"/>
    </location>
</feature>
<name>A0A7Y4LHP3_9CORY</name>
<proteinExistence type="inferred from homology"/>
<reference evidence="6 7" key="1">
    <citation type="journal article" date="2014" name="BMC Vet. Res.">
        <title>First report of Corynebacterium pseudotuberculosis from caseous lymphadenitis lesions in Black Alentejano pig (Sus scrofa domesticus).</title>
        <authorList>
            <person name="Oliveira M."/>
            <person name="Barroco C."/>
            <person name="Mottola C."/>
            <person name="Santos R."/>
            <person name="Lemsaddek A."/>
            <person name="Tavares L."/>
            <person name="Semedo-Lemsaddek T."/>
        </authorList>
    </citation>
    <scope>NUCLEOTIDE SEQUENCE [LARGE SCALE GENOMIC DNA]</scope>
    <source>
        <strain evidence="6 7">PO100/5</strain>
    </source>
</reference>
<dbReference type="PROSITE" id="PS50983">
    <property type="entry name" value="FE_B12_PBP"/>
    <property type="match status" value="1"/>
</dbReference>
<dbReference type="OrthoDB" id="63946at2"/>
<dbReference type="KEGG" id="csil:CBE74_03710"/>
<dbReference type="GeneID" id="75007377"/>
<keyword evidence="7" id="KW-1185">Reference proteome</keyword>
<evidence type="ECO:0000313" key="7">
    <source>
        <dbReference type="Proteomes" id="UP000195652"/>
    </source>
</evidence>
<reference evidence="6 7" key="3">
    <citation type="journal article" date="2020" name="Int. J. Syst. Evol. Microbiol.">
        <title>Corynebacterium silvaticum sp. nov., a unique group of NTTB corynebacteria in wild boar and roe deer.</title>
        <authorList>
            <person name="Dangel A."/>
            <person name="Berger A."/>
            <person name="Rau J."/>
            <person name="Eisenberg T."/>
            <person name="Kampfer P."/>
            <person name="Margos G."/>
            <person name="Contzen M."/>
            <person name="Busse H.J."/>
            <person name="Konrad R."/>
            <person name="Peters M."/>
            <person name="Sting R."/>
            <person name="Sing A."/>
        </authorList>
    </citation>
    <scope>NUCLEOTIDE SEQUENCE [LARGE SCALE GENOMIC DNA]</scope>
    <source>
        <strain evidence="6 7">PO100/5</strain>
    </source>
</reference>
<dbReference type="GO" id="GO:1901678">
    <property type="term" value="P:iron coordination entity transport"/>
    <property type="evidence" value="ECO:0007669"/>
    <property type="project" value="UniProtKB-ARBA"/>
</dbReference>
<dbReference type="Pfam" id="PF01497">
    <property type="entry name" value="Peripla_BP_2"/>
    <property type="match status" value="1"/>
</dbReference>
<keyword evidence="4 5" id="KW-0732">Signal</keyword>
<organism evidence="6 7">
    <name type="scientific">Corynebacterium silvaticum</name>
    <dbReference type="NCBI Taxonomy" id="2320431"/>
    <lineage>
        <taxon>Bacteria</taxon>
        <taxon>Bacillati</taxon>
        <taxon>Actinomycetota</taxon>
        <taxon>Actinomycetes</taxon>
        <taxon>Mycobacteriales</taxon>
        <taxon>Corynebacteriaceae</taxon>
        <taxon>Corynebacterium</taxon>
    </lineage>
</organism>
<protein>
    <submittedName>
        <fullName evidence="6">ABC transporter substrate-binding protein</fullName>
    </submittedName>
</protein>
<comment type="subcellular location">
    <subcellularLocation>
        <location evidence="1">Cell envelope</location>
    </subcellularLocation>
</comment>
<feature type="chain" id="PRO_5041144504" evidence="5">
    <location>
        <begin position="24"/>
        <end position="330"/>
    </location>
</feature>
<dbReference type="AlphaFoldDB" id="A0A7Y4LHP3"/>
<reference evidence="6 7" key="4">
    <citation type="journal article" date="2020" name="PLoS ONE">
        <title>Taxonomic classification of strain PO100/5 shows a broader geographic distribution and genetic markers of the recently described Corynebacterium silvaticum.</title>
        <authorList>
            <person name="Viana M.V.C."/>
            <person name="Profeta R."/>
            <person name="da Silva A.L."/>
            <person name="Hurtado R."/>
            <person name="Cerqueira J.C."/>
            <person name="Ribeiro B.F.S."/>
            <person name="Almeida M.O."/>
            <person name="Morais-Rodrigues F."/>
            <person name="Soares S.C."/>
            <person name="Oliveira M."/>
            <person name="Tavares L."/>
            <person name="Figueiredo H."/>
            <person name="Wattam A.R."/>
            <person name="Barh D."/>
            <person name="Ghosh P."/>
            <person name="Silva A."/>
            <person name="Azevedo V."/>
        </authorList>
    </citation>
    <scope>NUCLEOTIDE SEQUENCE [LARGE SCALE GENOMIC DNA]</scope>
    <source>
        <strain evidence="6 7">PO100/5</strain>
    </source>
</reference>
<sequence>MVSRFTKFAAVFTAAGLALSACSDSGTKDSATNAQSSANTVTVQDNYGTVEIKTPVERVVATDNRTFQILDQWGVTPVAVPKPIAPSTVPNFLNNDQIVDLGTHREPNLEAMVVTDPDLIISGQRFSQHYKEMKKLNPGVPIVDFEPRDGEAFDAELKRQVTEMGVIFNKEDEAKKLVKDFEDAVARAKKAYNGSDKVMAVNVSGGAIGYIAPHVGRVYGSVFDLLGLKPALQIEGASSNHKGDDISVEAIADSNPDWIFVLDRDGAIMADDAKYTPAKDVIAKNQALTGVAAVKNQKVLVAPQDTYRNESIITYTKIFNSIADAFEQGK</sequence>
<dbReference type="EMBL" id="CP021417">
    <property type="protein sequence ID" value="ARU45754.1"/>
    <property type="molecule type" value="Genomic_DNA"/>
</dbReference>
<dbReference type="RefSeq" id="WP_087453593.1">
    <property type="nucleotide sequence ID" value="NZ_CP021417.2"/>
</dbReference>
<dbReference type="Gene3D" id="3.40.50.1980">
    <property type="entry name" value="Nitrogenase molybdenum iron protein domain"/>
    <property type="match status" value="2"/>
</dbReference>
<gene>
    <name evidence="6" type="ORF">CBE74_03710</name>
</gene>
<keyword evidence="3" id="KW-0813">Transport</keyword>